<dbReference type="EMBL" id="BK014952">
    <property type="protein sequence ID" value="DAD84150.1"/>
    <property type="molecule type" value="Genomic_DNA"/>
</dbReference>
<name>A0A8S5MPE0_9CAUD</name>
<proteinExistence type="predicted"/>
<organism evidence="1">
    <name type="scientific">Podoviridae sp. ctoqT5</name>
    <dbReference type="NCBI Taxonomy" id="2826577"/>
    <lineage>
        <taxon>Viruses</taxon>
        <taxon>Duplodnaviria</taxon>
        <taxon>Heunggongvirae</taxon>
        <taxon>Uroviricota</taxon>
        <taxon>Caudoviricetes</taxon>
    </lineage>
</organism>
<reference evidence="1" key="1">
    <citation type="journal article" date="2021" name="Proc. Natl. Acad. Sci. U.S.A.">
        <title>A Catalog of Tens of Thousands of Viruses from Human Metagenomes Reveals Hidden Associations with Chronic Diseases.</title>
        <authorList>
            <person name="Tisza M.J."/>
            <person name="Buck C.B."/>
        </authorList>
    </citation>
    <scope>NUCLEOTIDE SEQUENCE</scope>
    <source>
        <strain evidence="1">CtoqT5</strain>
    </source>
</reference>
<accession>A0A8S5MPE0</accession>
<protein>
    <submittedName>
        <fullName evidence="1">Uncharacterized protein</fullName>
    </submittedName>
</protein>
<sequence length="61" mass="7154">MGKTSSEVKARWIKANYACYHVSLRKDTDSELISYIERRKHNGEQTTEIFREAVQHLKNEG</sequence>
<evidence type="ECO:0000313" key="1">
    <source>
        <dbReference type="EMBL" id="DAD84150.1"/>
    </source>
</evidence>